<sequence length="133" mass="15177">MRMAVMLLIDSRLSRVTYDRVMKWVTNRLHRGVDTLLTEMASGHPTLGDACGVCAPARRLKGHGRHQAAVFSRLKWRILLFQRTSYQPGHEELVYCGSTVVDDRKESPALKELSIVREFPNVFPTELPEMLPD</sequence>
<dbReference type="AlphaFoldDB" id="A0A6V7PQC3"/>
<proteinExistence type="predicted"/>
<reference evidence="1" key="1">
    <citation type="submission" date="2020-07" db="EMBL/GenBank/DDBJ databases">
        <authorList>
            <person name="Lin J."/>
        </authorList>
    </citation>
    <scope>NUCLEOTIDE SEQUENCE</scope>
</reference>
<evidence type="ECO:0000313" key="1">
    <source>
        <dbReference type="EMBL" id="CAD1832883.1"/>
    </source>
</evidence>
<organism evidence="1">
    <name type="scientific">Ananas comosus var. bracteatus</name>
    <name type="common">red pineapple</name>
    <dbReference type="NCBI Taxonomy" id="296719"/>
    <lineage>
        <taxon>Eukaryota</taxon>
        <taxon>Viridiplantae</taxon>
        <taxon>Streptophyta</taxon>
        <taxon>Embryophyta</taxon>
        <taxon>Tracheophyta</taxon>
        <taxon>Spermatophyta</taxon>
        <taxon>Magnoliopsida</taxon>
        <taxon>Liliopsida</taxon>
        <taxon>Poales</taxon>
        <taxon>Bromeliaceae</taxon>
        <taxon>Bromelioideae</taxon>
        <taxon>Ananas</taxon>
    </lineage>
</organism>
<accession>A0A6V7PQC3</accession>
<name>A0A6V7PQC3_ANACO</name>
<dbReference type="EMBL" id="LR862150">
    <property type="protein sequence ID" value="CAD1832883.1"/>
    <property type="molecule type" value="Genomic_DNA"/>
</dbReference>
<protein>
    <submittedName>
        <fullName evidence="1">Uncharacterized protein</fullName>
    </submittedName>
</protein>
<gene>
    <name evidence="1" type="ORF">CB5_LOCUS16094</name>
</gene>